<reference evidence="2 3" key="1">
    <citation type="journal article" date="2023" name="IMA Fungus">
        <title>Comparative genomic study of the Penicillium genus elucidates a diverse pangenome and 15 lateral gene transfer events.</title>
        <authorList>
            <person name="Petersen C."/>
            <person name="Sorensen T."/>
            <person name="Nielsen M.R."/>
            <person name="Sondergaard T.E."/>
            <person name="Sorensen J.L."/>
            <person name="Fitzpatrick D.A."/>
            <person name="Frisvad J.C."/>
            <person name="Nielsen K.L."/>
        </authorList>
    </citation>
    <scope>NUCLEOTIDE SEQUENCE [LARGE SCALE GENOMIC DNA]</scope>
    <source>
        <strain evidence="2 3">IBT 3361</strain>
    </source>
</reference>
<organism evidence="2 3">
    <name type="scientific">Penicillium chrysogenum</name>
    <name type="common">Penicillium notatum</name>
    <dbReference type="NCBI Taxonomy" id="5076"/>
    <lineage>
        <taxon>Eukaryota</taxon>
        <taxon>Fungi</taxon>
        <taxon>Dikarya</taxon>
        <taxon>Ascomycota</taxon>
        <taxon>Pezizomycotina</taxon>
        <taxon>Eurotiomycetes</taxon>
        <taxon>Eurotiomycetidae</taxon>
        <taxon>Eurotiales</taxon>
        <taxon>Aspergillaceae</taxon>
        <taxon>Penicillium</taxon>
        <taxon>Penicillium chrysogenum species complex</taxon>
    </lineage>
</organism>
<feature type="compositionally biased region" description="Polar residues" evidence="1">
    <location>
        <begin position="411"/>
        <end position="424"/>
    </location>
</feature>
<feature type="compositionally biased region" description="Polar residues" evidence="1">
    <location>
        <begin position="293"/>
        <end position="302"/>
    </location>
</feature>
<feature type="compositionally biased region" description="Basic and acidic residues" evidence="1">
    <location>
        <begin position="163"/>
        <end position="179"/>
    </location>
</feature>
<evidence type="ECO:0000256" key="1">
    <source>
        <dbReference type="SAM" id="MobiDB-lite"/>
    </source>
</evidence>
<feature type="compositionally biased region" description="Basic and acidic residues" evidence="1">
    <location>
        <begin position="442"/>
        <end position="456"/>
    </location>
</feature>
<feature type="compositionally biased region" description="Basic and acidic residues" evidence="1">
    <location>
        <begin position="186"/>
        <end position="198"/>
    </location>
</feature>
<feature type="compositionally biased region" description="Low complexity" evidence="1">
    <location>
        <begin position="501"/>
        <end position="514"/>
    </location>
</feature>
<dbReference type="Proteomes" id="UP001220256">
    <property type="component" value="Unassembled WGS sequence"/>
</dbReference>
<evidence type="ECO:0000313" key="2">
    <source>
        <dbReference type="EMBL" id="KAJ5255941.1"/>
    </source>
</evidence>
<protein>
    <submittedName>
        <fullName evidence="2">Uncharacterized protein</fullName>
    </submittedName>
</protein>
<dbReference type="EMBL" id="JAPVEB010000010">
    <property type="protein sequence ID" value="KAJ5255941.1"/>
    <property type="molecule type" value="Genomic_DNA"/>
</dbReference>
<feature type="compositionally biased region" description="Polar residues" evidence="1">
    <location>
        <begin position="395"/>
        <end position="404"/>
    </location>
</feature>
<feature type="region of interest" description="Disordered" evidence="1">
    <location>
        <begin position="39"/>
        <end position="72"/>
    </location>
</feature>
<keyword evidence="3" id="KW-1185">Reference proteome</keyword>
<sequence>MARGMTAVQSRTQPKETISFPVLTYSDALPRSDLRTLDEASHQAAQPMAGQWDFSQPSTGDGWFRKPPPDQGATFDFRITAPPDEAIPTRPDRAQTEQHMIGIALGSPGMLVNQDGPLPPPRFDTSTFAERDSGHKPSKWKKIGGFFKAKNALTPLSNTTQESEVKPQGHGYKLPERPQKARLRKNSTEEWPKLEIEPTKVPVRSDQTPQRSRTISLGNQPPRNEPSPQGLLLSVDIPDVQMERYSVMFSNVVNKNQKPSLLARRAKTLDNLRVPDANGFLKSPAPPPMPQRRATSPAQSSFTLFPASQPSKAAQVLGTQNFSRGPNQLVRANTLPVESPSKMPAPQLRHGSNVGSMSSFESPVIPKLFSERSNTPRSSNSYDKPLPAIKPEPHTTATPLQKSAQPEKKTPSPQKTRSQQSAQPHNIVVTKPVAQPRIHPQPRKDSLPRAVERQPRDTSPQNKTTQHQPNKTPNYHRTNDSVRPRLTVQTEGRPHLPAKDTLSSSPSRSSPTSLNPTQDKIDRIMSPLSASTNPKSGVSPRSGVSPADSMRMPFTDAAETFDTAEQEPEPAPEPRRPIPRVEVSTARTVSVSRAKRQVLVPIGMRIDHLEPEERVVQRRPMTPQITDAHRGHRPGVSQELQIECL</sequence>
<proteinExistence type="predicted"/>
<accession>A0ABQ8W8D2</accession>
<feature type="region of interest" description="Disordered" evidence="1">
    <location>
        <begin position="336"/>
        <end position="584"/>
    </location>
</feature>
<feature type="compositionally biased region" description="Polar residues" evidence="1">
    <location>
        <begin position="371"/>
        <end position="382"/>
    </location>
</feature>
<feature type="compositionally biased region" description="Polar residues" evidence="1">
    <location>
        <begin position="205"/>
        <end position="222"/>
    </location>
</feature>
<gene>
    <name evidence="2" type="ORF">N7505_011092</name>
</gene>
<comment type="caution">
    <text evidence="2">The sequence shown here is derived from an EMBL/GenBank/DDBJ whole genome shotgun (WGS) entry which is preliminary data.</text>
</comment>
<evidence type="ECO:0000313" key="3">
    <source>
        <dbReference type="Proteomes" id="UP001220256"/>
    </source>
</evidence>
<feature type="region of interest" description="Disordered" evidence="1">
    <location>
        <begin position="275"/>
        <end position="302"/>
    </location>
</feature>
<feature type="region of interest" description="Disordered" evidence="1">
    <location>
        <begin position="107"/>
        <end position="231"/>
    </location>
</feature>
<feature type="compositionally biased region" description="Polar residues" evidence="1">
    <location>
        <begin position="457"/>
        <end position="476"/>
    </location>
</feature>
<name>A0ABQ8W8D2_PENCH</name>